<protein>
    <submittedName>
        <fullName evidence="2">PilT protein</fullName>
    </submittedName>
</protein>
<dbReference type="InterPro" id="IPR052919">
    <property type="entry name" value="TA_system_RNase"/>
</dbReference>
<evidence type="ECO:0000259" key="1">
    <source>
        <dbReference type="Pfam" id="PF01850"/>
    </source>
</evidence>
<dbReference type="Proteomes" id="UP000003250">
    <property type="component" value="Unassembled WGS sequence"/>
</dbReference>
<dbReference type="EMBL" id="AHAM01000045">
    <property type="protein sequence ID" value="EHK58001.1"/>
    <property type="molecule type" value="Genomic_DNA"/>
</dbReference>
<proteinExistence type="predicted"/>
<dbReference type="InterPro" id="IPR041705">
    <property type="entry name" value="PIN_Sll0205"/>
</dbReference>
<reference evidence="2 3" key="1">
    <citation type="journal article" date="2012" name="J. Bacteriol.">
        <title>Draft Genome Sequence of Mesorhizobium alhagi CCNWXJ12-2T, a Novel Salt-Resistant Species Isolated from the Desert of Northwestern China.</title>
        <authorList>
            <person name="Zhou M."/>
            <person name="Chen W."/>
            <person name="Chen H."/>
            <person name="Wei G."/>
        </authorList>
    </citation>
    <scope>NUCLEOTIDE SEQUENCE [LARGE SCALE GENOMIC DNA]</scope>
    <source>
        <strain evidence="2 3">CCNWXJ12-2</strain>
    </source>
</reference>
<dbReference type="InterPro" id="IPR002716">
    <property type="entry name" value="PIN_dom"/>
</dbReference>
<evidence type="ECO:0000313" key="3">
    <source>
        <dbReference type="Proteomes" id="UP000003250"/>
    </source>
</evidence>
<keyword evidence="3" id="KW-1185">Reference proteome</keyword>
<dbReference type="PANTHER" id="PTHR36173:SF1">
    <property type="entry name" value="RIBONUCLEASE VAPC22"/>
    <property type="match status" value="1"/>
</dbReference>
<dbReference type="PANTHER" id="PTHR36173">
    <property type="entry name" value="RIBONUCLEASE VAPC16-RELATED"/>
    <property type="match status" value="1"/>
</dbReference>
<accession>H0HML1</accession>
<name>H0HML1_9HYPH</name>
<dbReference type="CDD" id="cd09872">
    <property type="entry name" value="PIN_Sll0205-like"/>
    <property type="match status" value="1"/>
</dbReference>
<dbReference type="PATRIC" id="fig|1107882.3.peg.1350"/>
<sequence>MIVLDTHALVWWMDKNNSKLSASALQSIENGLSRDRVRASSISAWEIAMLVSKGKLELSMDVSRWLDTAGEIEGFGFVPVDNRVAVQSLSLPGDFHADPADRIIVALARELAASLVTADEKIRRYPHVQTIW</sequence>
<feature type="domain" description="PIN" evidence="1">
    <location>
        <begin position="2"/>
        <end position="126"/>
    </location>
</feature>
<dbReference type="Gene3D" id="3.40.50.1010">
    <property type="entry name" value="5'-nuclease"/>
    <property type="match status" value="1"/>
</dbReference>
<dbReference type="Pfam" id="PF01850">
    <property type="entry name" value="PIN"/>
    <property type="match status" value="1"/>
</dbReference>
<dbReference type="InterPro" id="IPR029060">
    <property type="entry name" value="PIN-like_dom_sf"/>
</dbReference>
<dbReference type="SUPFAM" id="SSF88723">
    <property type="entry name" value="PIN domain-like"/>
    <property type="match status" value="1"/>
</dbReference>
<gene>
    <name evidence="2" type="ORF">MAXJ12_06877</name>
</gene>
<dbReference type="OrthoDB" id="9798990at2"/>
<organism evidence="2 3">
    <name type="scientific">Mesorhizobium alhagi CCNWXJ12-2</name>
    <dbReference type="NCBI Taxonomy" id="1107882"/>
    <lineage>
        <taxon>Bacteria</taxon>
        <taxon>Pseudomonadati</taxon>
        <taxon>Pseudomonadota</taxon>
        <taxon>Alphaproteobacteria</taxon>
        <taxon>Hyphomicrobiales</taxon>
        <taxon>Phyllobacteriaceae</taxon>
        <taxon>Allomesorhizobium</taxon>
    </lineage>
</organism>
<evidence type="ECO:0000313" key="2">
    <source>
        <dbReference type="EMBL" id="EHK58001.1"/>
    </source>
</evidence>
<dbReference type="AlphaFoldDB" id="H0HML1"/>
<dbReference type="RefSeq" id="WP_008835023.1">
    <property type="nucleotide sequence ID" value="NZ_AHAM01000045.1"/>
</dbReference>